<gene>
    <name evidence="2" type="ORF">LCGC14_1744910</name>
</gene>
<feature type="domain" description="Pyrrolo-quinoline quinone repeat" evidence="1">
    <location>
        <begin position="90"/>
        <end position="175"/>
    </location>
</feature>
<dbReference type="SUPFAM" id="SSF50969">
    <property type="entry name" value="YVTN repeat-like/Quinoprotein amine dehydrogenase"/>
    <property type="match status" value="1"/>
</dbReference>
<dbReference type="SUPFAM" id="SSF53335">
    <property type="entry name" value="S-adenosyl-L-methionine-dependent methyltransferases"/>
    <property type="match status" value="1"/>
</dbReference>
<dbReference type="EMBL" id="LAZR01016016">
    <property type="protein sequence ID" value="KKM06346.1"/>
    <property type="molecule type" value="Genomic_DNA"/>
</dbReference>
<dbReference type="Pfam" id="PF13360">
    <property type="entry name" value="PQQ_2"/>
    <property type="match status" value="3"/>
</dbReference>
<dbReference type="SUPFAM" id="SSF50998">
    <property type="entry name" value="Quinoprotein alcohol dehydrogenase-like"/>
    <property type="match status" value="1"/>
</dbReference>
<dbReference type="SMART" id="SM00564">
    <property type="entry name" value="PQQ"/>
    <property type="match status" value="5"/>
</dbReference>
<feature type="domain" description="Pyrrolo-quinoline quinone repeat" evidence="1">
    <location>
        <begin position="186"/>
        <end position="318"/>
    </location>
</feature>
<dbReference type="InterPro" id="IPR018391">
    <property type="entry name" value="PQQ_b-propeller_rpt"/>
</dbReference>
<feature type="non-terminal residue" evidence="2">
    <location>
        <position position="888"/>
    </location>
</feature>
<evidence type="ECO:0000259" key="1">
    <source>
        <dbReference type="Pfam" id="PF13360"/>
    </source>
</evidence>
<proteinExistence type="predicted"/>
<dbReference type="InterPro" id="IPR002372">
    <property type="entry name" value="PQQ_rpt_dom"/>
</dbReference>
<dbReference type="InterPro" id="IPR011047">
    <property type="entry name" value="Quinoprotein_ADH-like_sf"/>
</dbReference>
<dbReference type="AlphaFoldDB" id="A0A0F9JKW2"/>
<dbReference type="InterPro" id="IPR015943">
    <property type="entry name" value="WD40/YVTN_repeat-like_dom_sf"/>
</dbReference>
<dbReference type="InterPro" id="IPR029063">
    <property type="entry name" value="SAM-dependent_MTases_sf"/>
</dbReference>
<protein>
    <recommendedName>
        <fullName evidence="1">Pyrrolo-quinoline quinone repeat domain-containing protein</fullName>
    </recommendedName>
</protein>
<dbReference type="InterPro" id="IPR011044">
    <property type="entry name" value="Quino_amine_DH_bsu"/>
</dbReference>
<accession>A0A0F9JKW2</accession>
<dbReference type="PANTHER" id="PTHR34512:SF30">
    <property type="entry name" value="OUTER MEMBRANE PROTEIN ASSEMBLY FACTOR BAMB"/>
    <property type="match status" value="1"/>
</dbReference>
<name>A0A0F9JKW2_9ZZZZ</name>
<reference evidence="2" key="1">
    <citation type="journal article" date="2015" name="Nature">
        <title>Complex archaea that bridge the gap between prokaryotes and eukaryotes.</title>
        <authorList>
            <person name="Spang A."/>
            <person name="Saw J.H."/>
            <person name="Jorgensen S.L."/>
            <person name="Zaremba-Niedzwiedzka K."/>
            <person name="Martijn J."/>
            <person name="Lind A.E."/>
            <person name="van Eijk R."/>
            <person name="Schleper C."/>
            <person name="Guy L."/>
            <person name="Ettema T.J."/>
        </authorList>
    </citation>
    <scope>NUCLEOTIDE SEQUENCE</scope>
</reference>
<feature type="domain" description="Pyrrolo-quinoline quinone repeat" evidence="1">
    <location>
        <begin position="697"/>
        <end position="865"/>
    </location>
</feature>
<comment type="caution">
    <text evidence="2">The sequence shown here is derived from an EMBL/GenBank/DDBJ whole genome shotgun (WGS) entry which is preliminary data.</text>
</comment>
<dbReference type="Gene3D" id="2.130.10.10">
    <property type="entry name" value="YVTN repeat-like/Quinoprotein amine dehydrogenase"/>
    <property type="match status" value="3"/>
</dbReference>
<evidence type="ECO:0000313" key="2">
    <source>
        <dbReference type="EMBL" id="KKM06346.1"/>
    </source>
</evidence>
<organism evidence="2">
    <name type="scientific">marine sediment metagenome</name>
    <dbReference type="NCBI Taxonomy" id="412755"/>
    <lineage>
        <taxon>unclassified sequences</taxon>
        <taxon>metagenomes</taxon>
        <taxon>ecological metagenomes</taxon>
    </lineage>
</organism>
<dbReference type="PANTHER" id="PTHR34512">
    <property type="entry name" value="CELL SURFACE PROTEIN"/>
    <property type="match status" value="1"/>
</dbReference>
<sequence length="888" mass="95486">MTRRALLSVLSICMIIWASAPASGADWPTYRGDVARSGASTDRIKAPLSLEWVFTPTAKPEHAWGDPQPKPIEGNLELPRMRFDDAFQVAADRKGVYFGSSADNKVYALDAKTGQVKWQFTTDGPVRLAPTLAGGKVYAGSDDGNVYCLRASDGRLEWTFSAAPAKQKVLGNGKMISLWPVRTGVLVDGGVAYFAAGVFPAEGLYLYAVSARSGKLIWKNDTYGRGGAGTVSPQGYLLASDEKIFVPSSRSMPAGFDRKTGRFLFHKNFSWRQIGLFGGTYNLLAGKLLLNGTEQLLGVRQRDGQLAFTEALAANDPSKGSRRVTTDGKSIYLLTGTHLVAAEQAAWFDMRKRTSGPISNLRRERDKLRRQARDNPRLAKRYAAFKKRLVEALLDQREQEAKISKWRIPCRFSGSMALSRGIVFAGGNGVVKGFDTATGQEVFSGKVDGAARGLAIASSKLLVSTDTGGIYCFVQGTKGKGTKVAPTITANPFGAAGADGAKLARKILARSGVKRGYALILGGDGTVALELARRTELMSYVVQPDAKKAAAARKALSAAGVYGTKAAVMHMPLDAPPFADYFANLIVCREPGTPAAELLRMLKPCGGVACIPGGADEWAGKLRRTVADAGETATQVAVSDGLVTMTRGALPGAGSWTHEYAEPGNTACGDDKRVRGPIGTLWFGRPGPERMPSRHASNAAPLAFGGRMFIQGENVIMAYDAYNGLKLWERDIPGASRLGLKYGVSNFAADGKSLFVVISDKCLRLDAVTGRTLRTYKIPAKGSDPRSWGYVATTGGTLYGSAAKRVFERGGAERIYAINWADQLFALDVETGKLQWKRDVEKIWLNTVCLGGGRLYYIDRTVTAAQQAQAVKGITHQPKFDRRGKPVG</sequence>